<dbReference type="Pfam" id="PF17919">
    <property type="entry name" value="RT_RNaseH_2"/>
    <property type="match status" value="1"/>
</dbReference>
<dbReference type="InterPro" id="IPR051320">
    <property type="entry name" value="Viral_Replic_Matur_Polypro"/>
</dbReference>
<evidence type="ECO:0000256" key="1">
    <source>
        <dbReference type="SAM" id="MobiDB-lite"/>
    </source>
</evidence>
<proteinExistence type="predicted"/>
<dbReference type="OrthoDB" id="110039at2759"/>
<dbReference type="AlphaFoldDB" id="A0A9W6WVG9"/>
<feature type="region of interest" description="Disordered" evidence="1">
    <location>
        <begin position="114"/>
        <end position="135"/>
    </location>
</feature>
<dbReference type="PANTHER" id="PTHR33064:SF37">
    <property type="entry name" value="RIBONUCLEASE H"/>
    <property type="match status" value="1"/>
</dbReference>
<dbReference type="EMBL" id="BSXT01000515">
    <property type="protein sequence ID" value="GMF29089.1"/>
    <property type="molecule type" value="Genomic_DNA"/>
</dbReference>
<gene>
    <name evidence="3" type="ORF">Pfra01_000615500</name>
</gene>
<feature type="domain" description="Reverse transcriptase/retrotransposon-derived protein RNase H-like" evidence="2">
    <location>
        <begin position="63"/>
        <end position="113"/>
    </location>
</feature>
<comment type="caution">
    <text evidence="3">The sequence shown here is derived from an EMBL/GenBank/DDBJ whole genome shotgun (WGS) entry which is preliminary data.</text>
</comment>
<dbReference type="Gene3D" id="3.30.70.270">
    <property type="match status" value="1"/>
</dbReference>
<protein>
    <submittedName>
        <fullName evidence="3">Unnamed protein product</fullName>
    </submittedName>
</protein>
<organism evidence="3 4">
    <name type="scientific">Phytophthora fragariaefolia</name>
    <dbReference type="NCBI Taxonomy" id="1490495"/>
    <lineage>
        <taxon>Eukaryota</taxon>
        <taxon>Sar</taxon>
        <taxon>Stramenopiles</taxon>
        <taxon>Oomycota</taxon>
        <taxon>Peronosporomycetes</taxon>
        <taxon>Peronosporales</taxon>
        <taxon>Peronosporaceae</taxon>
        <taxon>Phytophthora</taxon>
    </lineage>
</organism>
<reference evidence="3" key="1">
    <citation type="submission" date="2023-04" db="EMBL/GenBank/DDBJ databases">
        <title>Phytophthora fragariaefolia NBRC 109709.</title>
        <authorList>
            <person name="Ichikawa N."/>
            <person name="Sato H."/>
            <person name="Tonouchi N."/>
        </authorList>
    </citation>
    <scope>NUCLEOTIDE SEQUENCE</scope>
    <source>
        <strain evidence="3">NBRC 109709</strain>
    </source>
</reference>
<name>A0A9W6WVG9_9STRA</name>
<dbReference type="Proteomes" id="UP001165121">
    <property type="component" value="Unassembled WGS sequence"/>
</dbReference>
<dbReference type="InterPro" id="IPR043502">
    <property type="entry name" value="DNA/RNA_pol_sf"/>
</dbReference>
<dbReference type="PANTHER" id="PTHR33064">
    <property type="entry name" value="POL PROTEIN"/>
    <property type="match status" value="1"/>
</dbReference>
<dbReference type="SUPFAM" id="SSF56672">
    <property type="entry name" value="DNA/RNA polymerases"/>
    <property type="match status" value="1"/>
</dbReference>
<evidence type="ECO:0000313" key="4">
    <source>
        <dbReference type="Proteomes" id="UP001165121"/>
    </source>
</evidence>
<dbReference type="InterPro" id="IPR043128">
    <property type="entry name" value="Rev_trsase/Diguanyl_cyclase"/>
</dbReference>
<sequence length="135" mass="14794">MAHPITAADLQQLLCAANWMRISIPEYANITGPLYKTLEVAMKITGSRKKSKLQKIKLDECQWGLEETASLNNLKDALARITPLALPRADWDVCLFTDASAEYWGAVATQIPPGDLESPEASNGMSHLHSSVESL</sequence>
<evidence type="ECO:0000259" key="2">
    <source>
        <dbReference type="Pfam" id="PF17919"/>
    </source>
</evidence>
<dbReference type="InterPro" id="IPR041577">
    <property type="entry name" value="RT_RNaseH_2"/>
</dbReference>
<evidence type="ECO:0000313" key="3">
    <source>
        <dbReference type="EMBL" id="GMF29089.1"/>
    </source>
</evidence>
<feature type="compositionally biased region" description="Polar residues" evidence="1">
    <location>
        <begin position="120"/>
        <end position="135"/>
    </location>
</feature>
<keyword evidence="4" id="KW-1185">Reference proteome</keyword>
<accession>A0A9W6WVG9</accession>